<keyword evidence="1" id="KW-1185">Reference proteome</keyword>
<dbReference type="WBParaSite" id="Csp11.Scaffold508.g2482.t1">
    <property type="protein sequence ID" value="Csp11.Scaffold508.g2482.t1"/>
    <property type="gene ID" value="Csp11.Scaffold508.g2482"/>
</dbReference>
<evidence type="ECO:0000313" key="1">
    <source>
        <dbReference type="Proteomes" id="UP000095282"/>
    </source>
</evidence>
<dbReference type="Proteomes" id="UP000095282">
    <property type="component" value="Unplaced"/>
</dbReference>
<accession>A0A1I7T535</accession>
<evidence type="ECO:0000313" key="2">
    <source>
        <dbReference type="WBParaSite" id="Csp11.Scaffold508.g2482.t1"/>
    </source>
</evidence>
<name>A0A1I7T535_9PELO</name>
<organism evidence="1 2">
    <name type="scientific">Caenorhabditis tropicalis</name>
    <dbReference type="NCBI Taxonomy" id="1561998"/>
    <lineage>
        <taxon>Eukaryota</taxon>
        <taxon>Metazoa</taxon>
        <taxon>Ecdysozoa</taxon>
        <taxon>Nematoda</taxon>
        <taxon>Chromadorea</taxon>
        <taxon>Rhabditida</taxon>
        <taxon>Rhabditina</taxon>
        <taxon>Rhabditomorpha</taxon>
        <taxon>Rhabditoidea</taxon>
        <taxon>Rhabditidae</taxon>
        <taxon>Peloderinae</taxon>
        <taxon>Caenorhabditis</taxon>
    </lineage>
</organism>
<sequence length="139" mass="15603">MQIEIDGIKKSPLQVTINGTCHQVVVELYQSILDMDAYSIYQRSAFAKHTHSHPRGRATNSYTTRATLSMASRFLGSATVACFSATRKANCPVGFPMTMRAEKEFSDECVHMDDDDCDRITEAENDFLSAIGLRVQKFR</sequence>
<dbReference type="AlphaFoldDB" id="A0A1I7T535"/>
<proteinExistence type="predicted"/>
<protein>
    <submittedName>
        <fullName evidence="2">Rad60-SLD domain-containing protein</fullName>
    </submittedName>
</protein>
<reference evidence="2" key="1">
    <citation type="submission" date="2016-11" db="UniProtKB">
        <authorList>
            <consortium name="WormBaseParasite"/>
        </authorList>
    </citation>
    <scope>IDENTIFICATION</scope>
</reference>